<reference evidence="2" key="1">
    <citation type="submission" date="2022-11" db="EMBL/GenBank/DDBJ databases">
        <title>Genome Sequence of Cubamyces cubensis.</title>
        <authorList>
            <person name="Buettner E."/>
        </authorList>
    </citation>
    <scope>NUCLEOTIDE SEQUENCE</scope>
    <source>
        <strain evidence="2">MPL-01</strain>
    </source>
</reference>
<dbReference type="Proteomes" id="UP001215151">
    <property type="component" value="Unassembled WGS sequence"/>
</dbReference>
<comment type="caution">
    <text evidence="2">The sequence shown here is derived from an EMBL/GenBank/DDBJ whole genome shotgun (WGS) entry which is preliminary data.</text>
</comment>
<feature type="compositionally biased region" description="Low complexity" evidence="1">
    <location>
        <begin position="1"/>
        <end position="11"/>
    </location>
</feature>
<proteinExistence type="predicted"/>
<protein>
    <submittedName>
        <fullName evidence="2">Uncharacterized protein</fullName>
    </submittedName>
</protein>
<feature type="region of interest" description="Disordered" evidence="1">
    <location>
        <begin position="389"/>
        <end position="433"/>
    </location>
</feature>
<accession>A0AAD7TRF1</accession>
<evidence type="ECO:0000313" key="3">
    <source>
        <dbReference type="Proteomes" id="UP001215151"/>
    </source>
</evidence>
<dbReference type="EMBL" id="JAPEVG010000222">
    <property type="protein sequence ID" value="KAJ8473458.1"/>
    <property type="molecule type" value="Genomic_DNA"/>
</dbReference>
<name>A0AAD7TRF1_9APHY</name>
<evidence type="ECO:0000313" key="2">
    <source>
        <dbReference type="EMBL" id="KAJ8473458.1"/>
    </source>
</evidence>
<gene>
    <name evidence="2" type="ORF">ONZ51_g7851</name>
</gene>
<sequence>MSFGTPGAPGALPGGGGYTFTFTSPPPQPNFSGMASLSGPPSSTPPPNRMTASQGHEHRASGVPAGMQSMLHSAPPRRSLSSPQSAHEHSDPSGGFSMSSSSQSEAFPGFPDSQPFGPDDGSNYSHEHVPSTLHTGDVQDEGHQFDNEPSPATPSPQAVPSPAMVIQPLFIDKIGKDFELEEQQIVHLHTFAQIGSMSTDMSVADLATRVYILAAIFAQSVERKRAAAAAASGLEDLPALFNDLKIRLEDSFILTAQQKANILAITQNVIYQPHQLTFKNLYKDVEEALEKQKEILRLTNIYGNPYQMKQLNAFVRRVCSNVRNTFRADICDSISGDKKASLKDFSWTSAIRYKLGGPGDKLDVSYMAHNALLRRFALDNPALRGAAENEDFDSEAGYGGDDGQDTDDLPAPPAKRKRTTRAGPKPRPAKGEDFWARTDEHFAPLIKQMGPKITAEKWKSYLENVVMMDERIFPHASDIAASFSPSFLASTTSIQGRELPGAVPFPAVAVAGGPSAGTGVQVPAAPTGGHELLRLLHPQ</sequence>
<dbReference type="AlphaFoldDB" id="A0AAD7TRF1"/>
<evidence type="ECO:0000256" key="1">
    <source>
        <dbReference type="SAM" id="MobiDB-lite"/>
    </source>
</evidence>
<feature type="compositionally biased region" description="Low complexity" evidence="1">
    <location>
        <begin position="92"/>
        <end position="104"/>
    </location>
</feature>
<keyword evidence="3" id="KW-1185">Reference proteome</keyword>
<feature type="region of interest" description="Disordered" evidence="1">
    <location>
        <begin position="1"/>
        <end position="160"/>
    </location>
</feature>
<organism evidence="2 3">
    <name type="scientific">Trametes cubensis</name>
    <dbReference type="NCBI Taxonomy" id="1111947"/>
    <lineage>
        <taxon>Eukaryota</taxon>
        <taxon>Fungi</taxon>
        <taxon>Dikarya</taxon>
        <taxon>Basidiomycota</taxon>
        <taxon>Agaricomycotina</taxon>
        <taxon>Agaricomycetes</taxon>
        <taxon>Polyporales</taxon>
        <taxon>Polyporaceae</taxon>
        <taxon>Trametes</taxon>
    </lineage>
</organism>